<organism evidence="11 12">
    <name type="scientific">Chryseomicrobium palamuruense</name>
    <dbReference type="NCBI Taxonomy" id="682973"/>
    <lineage>
        <taxon>Bacteria</taxon>
        <taxon>Bacillati</taxon>
        <taxon>Bacillota</taxon>
        <taxon>Bacilli</taxon>
        <taxon>Bacillales</taxon>
        <taxon>Caryophanaceae</taxon>
        <taxon>Chryseomicrobium</taxon>
    </lineage>
</organism>
<dbReference type="Proteomes" id="UP001595733">
    <property type="component" value="Unassembled WGS sequence"/>
</dbReference>
<dbReference type="GO" id="GO:0003887">
    <property type="term" value="F:DNA-directed DNA polymerase activity"/>
    <property type="evidence" value="ECO:0007669"/>
    <property type="project" value="UniProtKB-EC"/>
</dbReference>
<dbReference type="Gene3D" id="1.10.8.60">
    <property type="match status" value="1"/>
</dbReference>
<evidence type="ECO:0000259" key="9">
    <source>
        <dbReference type="Pfam" id="PF06144"/>
    </source>
</evidence>
<evidence type="ECO:0000259" key="10">
    <source>
        <dbReference type="Pfam" id="PF21694"/>
    </source>
</evidence>
<evidence type="ECO:0000256" key="4">
    <source>
        <dbReference type="ARBA" id="ARBA00022695"/>
    </source>
</evidence>
<evidence type="ECO:0000256" key="1">
    <source>
        <dbReference type="ARBA" id="ARBA00012417"/>
    </source>
</evidence>
<comment type="caution">
    <text evidence="11">The sequence shown here is derived from an EMBL/GenBank/DDBJ whole genome shotgun (WGS) entry which is preliminary data.</text>
</comment>
<dbReference type="InterPro" id="IPR008921">
    <property type="entry name" value="DNA_pol3_clamp-load_cplx_C"/>
</dbReference>
<dbReference type="Pfam" id="PF06144">
    <property type="entry name" value="DNA_pol3_delta"/>
    <property type="match status" value="1"/>
</dbReference>
<dbReference type="NCBIfam" id="TIGR01128">
    <property type="entry name" value="holA"/>
    <property type="match status" value="1"/>
</dbReference>
<dbReference type="InterPro" id="IPR010372">
    <property type="entry name" value="DNA_pol3_delta_N"/>
</dbReference>
<feature type="domain" description="DNA polymerase III delta N-terminal" evidence="9">
    <location>
        <begin position="21"/>
        <end position="147"/>
    </location>
</feature>
<keyword evidence="4 11" id="KW-0548">Nucleotidyltransferase</keyword>
<evidence type="ECO:0000256" key="2">
    <source>
        <dbReference type="ARBA" id="ARBA00017703"/>
    </source>
</evidence>
<evidence type="ECO:0000313" key="11">
    <source>
        <dbReference type="EMBL" id="MFC4356085.1"/>
    </source>
</evidence>
<dbReference type="Pfam" id="PF21694">
    <property type="entry name" value="DNA_pol3_delta_C"/>
    <property type="match status" value="1"/>
</dbReference>
<dbReference type="Gene3D" id="1.20.272.10">
    <property type="match status" value="1"/>
</dbReference>
<dbReference type="InterPro" id="IPR048466">
    <property type="entry name" value="DNA_pol3_delta-like_C"/>
</dbReference>
<dbReference type="Gene3D" id="3.40.50.300">
    <property type="entry name" value="P-loop containing nucleotide triphosphate hydrolases"/>
    <property type="match status" value="1"/>
</dbReference>
<gene>
    <name evidence="11" type="primary">holA</name>
    <name evidence="11" type="ORF">ACFO0S_13575</name>
</gene>
<comment type="similarity">
    <text evidence="7">Belongs to the DNA polymerase HolA subunit family.</text>
</comment>
<reference evidence="12" key="1">
    <citation type="journal article" date="2019" name="Int. J. Syst. Evol. Microbiol.">
        <title>The Global Catalogue of Microorganisms (GCM) 10K type strain sequencing project: providing services to taxonomists for standard genome sequencing and annotation.</title>
        <authorList>
            <consortium name="The Broad Institute Genomics Platform"/>
            <consortium name="The Broad Institute Genome Sequencing Center for Infectious Disease"/>
            <person name="Wu L."/>
            <person name="Ma J."/>
        </authorList>
    </citation>
    <scope>NUCLEOTIDE SEQUENCE [LARGE SCALE GENOMIC DNA]</scope>
    <source>
        <strain evidence="12">CCUG 50353</strain>
    </source>
</reference>
<comment type="catalytic activity">
    <reaction evidence="8">
        <text>DNA(n) + a 2'-deoxyribonucleoside 5'-triphosphate = DNA(n+1) + diphosphate</text>
        <dbReference type="Rhea" id="RHEA:22508"/>
        <dbReference type="Rhea" id="RHEA-COMP:17339"/>
        <dbReference type="Rhea" id="RHEA-COMP:17340"/>
        <dbReference type="ChEBI" id="CHEBI:33019"/>
        <dbReference type="ChEBI" id="CHEBI:61560"/>
        <dbReference type="ChEBI" id="CHEBI:173112"/>
        <dbReference type="EC" id="2.7.7.7"/>
    </reaction>
</comment>
<keyword evidence="3 11" id="KW-0808">Transferase</keyword>
<dbReference type="EMBL" id="JBHSEF010000026">
    <property type="protein sequence ID" value="MFC4356085.1"/>
    <property type="molecule type" value="Genomic_DNA"/>
</dbReference>
<keyword evidence="6" id="KW-0239">DNA-directed DNA polymerase</keyword>
<feature type="domain" description="DNA polymerase III delta subunit-like C-terminal" evidence="10">
    <location>
        <begin position="219"/>
        <end position="338"/>
    </location>
</feature>
<evidence type="ECO:0000256" key="5">
    <source>
        <dbReference type="ARBA" id="ARBA00022705"/>
    </source>
</evidence>
<dbReference type="SUPFAM" id="SSF52540">
    <property type="entry name" value="P-loop containing nucleoside triphosphate hydrolases"/>
    <property type="match status" value="1"/>
</dbReference>
<protein>
    <recommendedName>
        <fullName evidence="2">DNA polymerase III subunit delta</fullName>
        <ecNumber evidence="1">2.7.7.7</ecNumber>
    </recommendedName>
</protein>
<dbReference type="PANTHER" id="PTHR34388:SF1">
    <property type="entry name" value="DNA POLYMERASE III SUBUNIT DELTA"/>
    <property type="match status" value="1"/>
</dbReference>
<dbReference type="InterPro" id="IPR005790">
    <property type="entry name" value="DNA_polIII_delta"/>
</dbReference>
<proteinExistence type="inferred from homology"/>
<dbReference type="PANTHER" id="PTHR34388">
    <property type="entry name" value="DNA POLYMERASE III SUBUNIT DELTA"/>
    <property type="match status" value="1"/>
</dbReference>
<dbReference type="RefSeq" id="WP_378142639.1">
    <property type="nucleotide sequence ID" value="NZ_JBHSEF010000026.1"/>
</dbReference>
<accession>A0ABV8UYN4</accession>
<keyword evidence="12" id="KW-1185">Reference proteome</keyword>
<name>A0ABV8UYN4_9BACL</name>
<evidence type="ECO:0000313" key="12">
    <source>
        <dbReference type="Proteomes" id="UP001595733"/>
    </source>
</evidence>
<evidence type="ECO:0000256" key="7">
    <source>
        <dbReference type="ARBA" id="ARBA00034754"/>
    </source>
</evidence>
<evidence type="ECO:0000256" key="3">
    <source>
        <dbReference type="ARBA" id="ARBA00022679"/>
    </source>
</evidence>
<dbReference type="EC" id="2.7.7.7" evidence="1"/>
<dbReference type="InterPro" id="IPR027417">
    <property type="entry name" value="P-loop_NTPase"/>
</dbReference>
<evidence type="ECO:0000256" key="8">
    <source>
        <dbReference type="ARBA" id="ARBA00049244"/>
    </source>
</evidence>
<sequence length="339" mass="38891">MVPLITKQWQAIGKEPLAPFYLIIGEEAYLHDETIRRIRAKVDSEEWFSFDLEQASIGDVMLEADTMPFFAEQKGILVNNPILFRASTKEKEKDKEKESKKAVDDFIRWIQHPSPSATVVFSAPYEKLDERKKIVKELKKVAVVIEAAPLSEQDQKSWIVSQFRAYDKQPSDELVQWIAASPSGLEFKRNEIQKAALYKGDETNVELVDFQEVAAPVLEDNVFALGEAYFLNQREQALGIYHELLKQKEEPLKLVALLASQLRLLIQVGYYKKLGYHSAQIAGQIKAHPYRVKLMMEHPLADQEQILVSKLKALAEVDMELKSSGMKKERILELYLLEK</sequence>
<dbReference type="SUPFAM" id="SSF48019">
    <property type="entry name" value="post-AAA+ oligomerization domain-like"/>
    <property type="match status" value="1"/>
</dbReference>
<evidence type="ECO:0000256" key="6">
    <source>
        <dbReference type="ARBA" id="ARBA00022932"/>
    </source>
</evidence>
<keyword evidence="5" id="KW-0235">DNA replication</keyword>